<feature type="compositionally biased region" description="Basic and acidic residues" evidence="1">
    <location>
        <begin position="317"/>
        <end position="334"/>
    </location>
</feature>
<dbReference type="OrthoDB" id="504708at2759"/>
<dbReference type="PROSITE" id="PS50940">
    <property type="entry name" value="CHIT_BIND_II"/>
    <property type="match status" value="1"/>
</dbReference>
<dbReference type="InterPro" id="IPR011330">
    <property type="entry name" value="Glyco_hydro/deAcase_b/a-brl"/>
</dbReference>
<evidence type="ECO:0000256" key="1">
    <source>
        <dbReference type="SAM" id="MobiDB-lite"/>
    </source>
</evidence>
<feature type="compositionally biased region" description="Low complexity" evidence="1">
    <location>
        <begin position="287"/>
        <end position="307"/>
    </location>
</feature>
<dbReference type="InterPro" id="IPR052740">
    <property type="entry name" value="CE4"/>
</dbReference>
<dbReference type="GO" id="GO:0008061">
    <property type="term" value="F:chitin binding"/>
    <property type="evidence" value="ECO:0007669"/>
    <property type="project" value="InterPro"/>
</dbReference>
<keyword evidence="2" id="KW-1133">Transmembrane helix</keyword>
<feature type="compositionally biased region" description="Polar residues" evidence="1">
    <location>
        <begin position="542"/>
        <end position="557"/>
    </location>
</feature>
<feature type="compositionally biased region" description="Polar residues" evidence="1">
    <location>
        <begin position="369"/>
        <end position="379"/>
    </location>
</feature>
<protein>
    <recommendedName>
        <fullName evidence="3">Chitin-binding type-2 domain-containing protein</fullName>
    </recommendedName>
</protein>
<evidence type="ECO:0000313" key="5">
    <source>
        <dbReference type="Proteomes" id="UP000186922"/>
    </source>
</evidence>
<dbReference type="GO" id="GO:0016810">
    <property type="term" value="F:hydrolase activity, acting on carbon-nitrogen (but not peptide) bonds"/>
    <property type="evidence" value="ECO:0007669"/>
    <property type="project" value="InterPro"/>
</dbReference>
<dbReference type="InterPro" id="IPR036508">
    <property type="entry name" value="Chitin-bd_dom_sf"/>
</dbReference>
<comment type="caution">
    <text evidence="4">The sequence shown here is derived from an EMBL/GenBank/DDBJ whole genome shotgun (WGS) entry which is preliminary data.</text>
</comment>
<feature type="compositionally biased region" description="Polar residues" evidence="1">
    <location>
        <begin position="445"/>
        <end position="462"/>
    </location>
</feature>
<proteinExistence type="predicted"/>
<dbReference type="PANTHER" id="PTHR45985">
    <property type="match status" value="1"/>
</dbReference>
<keyword evidence="5" id="KW-1185">Reference proteome</keyword>
<feature type="region of interest" description="Disordered" evidence="1">
    <location>
        <begin position="269"/>
        <end position="431"/>
    </location>
</feature>
<keyword evidence="2" id="KW-0472">Membrane</keyword>
<feature type="compositionally biased region" description="Low complexity" evidence="1">
    <location>
        <begin position="723"/>
        <end position="733"/>
    </location>
</feature>
<gene>
    <name evidence="4" type="primary">RvY_12647-1</name>
    <name evidence="4" type="synonym">RvY_12647.1</name>
    <name evidence="4" type="ORF">RvY_12647</name>
</gene>
<feature type="transmembrane region" description="Helical" evidence="2">
    <location>
        <begin position="12"/>
        <end position="34"/>
    </location>
</feature>
<feature type="compositionally biased region" description="Low complexity" evidence="1">
    <location>
        <begin position="406"/>
        <end position="421"/>
    </location>
</feature>
<sequence>MDLHRRPENPWGVSFRLVCGMLPILHLTFGQFYIPNPMHHHDLFQAAGSQRFVDTIGLPQQSPSQQPDKFVGMDNFGSRFEMPLQQGADQGFQGGNLNRGMPESGTTPLPPHLQPPPDFVCDETFGHYGDHFNCSRFFVCVFGLPVVQECSKGLYYNPQLGLCDWPKNTECPAKGAGFFAIPGTTTESTPRATIPWWLQGEDAPPPAAPTPARAAPPQSTFSIQADTPIIDRSRNHTASDFLPQPQNAFASFPMGPAFPTHLLPTTRRPWWNPWQPNDTWPARQPVADQAPSAAPTQQSSASGSGQDFLSFANFPRQPDRAARPQTPLRDRDQPDLNVQLTPNLDGGGRDRELFGGSKQLDTQPVRAGQAQQAQDTFPSGATRPDFFGSPFSRPDFGAEPKPAGRPAPQSTSSSKQSRPSPEFIPAQAPARSHQDNIDFLLGFQSRPSSNSQSNDNVFQRTTSSSSANDNPPSNQRPPPALPIFPDFGRPPVNQQPFPFGADGQPPSPSQSNDQTPFSFSLGADRFDNTERRTTTAPKRLQTVPNSNTANDGQNNGASRFDFNPSDRNSRPNAPQPQQDLVPIFNMPDFGARFPIQQSNGQDDNTQSQQAPARGNGQFSQQPLVPFPGLAPSRSPERPSADTIPPGFIPNQQQMTQERLNQLANERIQQLTANRFTNTDQRFNLGSNFGSSQNRFMSDESMQPPQAPPNMANGGIIRPSDRMNNNGPQPGPNQFDRGRQEVPDFPNLSLRQNPFLPQQAPNFGLQADQAIHVPMTLNQPNEPVTFTFTTRVPLPNQRDHRQQTTVPFWMQGSNSNPVVPLGVFRTDVQMQRPMMQSGIVPQTRVLQQRQPETTTATSHIAETAEHTTTTSTARLPWWLQDTVPANQSSNLAPSASSLVTSTLPQVGRNPEDYAKYGKTAETCDRKTCKLPECWCGGSEIPGSLPVGETPQMILITFDDAVTNQNYQLYTSIFNDNRRNPNGCPIRGTFYVSHEWSEYFLVQNLYSDGHEIGSHSISHTLPGKNFTKNDWADEIAGQRDILNRFGNVRVEDVRGMRAPYLQTGGNNQFEMLWEKGFLYDSSMSVAENNPPLWPYTLDHALPHKCWIPPCPTKSTPGLWEVPLVHWEDLLGYRCAMADACHNPGDIDEVYQLLMNNFKRHYETNRAPFGMYYHSAWFIHAYHMDGFKKFLDTVLAMPDVWIVTTSQALQWIQNPTPLSVINQFEPWSCSNLNRPPQCTKPNVCPTFFRGGMRYIRTCEACPESYPWIKNTHGAARAQPTSSPLNSV</sequence>
<dbReference type="GO" id="GO:0005975">
    <property type="term" value="P:carbohydrate metabolic process"/>
    <property type="evidence" value="ECO:0007669"/>
    <property type="project" value="InterPro"/>
</dbReference>
<evidence type="ECO:0000256" key="2">
    <source>
        <dbReference type="SAM" id="Phobius"/>
    </source>
</evidence>
<feature type="domain" description="Chitin-binding type-2" evidence="3">
    <location>
        <begin position="118"/>
        <end position="173"/>
    </location>
</feature>
<dbReference type="EMBL" id="BDGG01000007">
    <property type="protein sequence ID" value="GAV02034.1"/>
    <property type="molecule type" value="Genomic_DNA"/>
</dbReference>
<dbReference type="InterPro" id="IPR002557">
    <property type="entry name" value="Chitin-bd_dom"/>
</dbReference>
<name>A0A1D1VSU7_RAMVA</name>
<keyword evidence="2" id="KW-0812">Transmembrane</keyword>
<feature type="compositionally biased region" description="Basic and acidic residues" evidence="1">
    <location>
        <begin position="524"/>
        <end position="533"/>
    </location>
</feature>
<accession>A0A1D1VSU7</accession>
<evidence type="ECO:0000259" key="3">
    <source>
        <dbReference type="PROSITE" id="PS50940"/>
    </source>
</evidence>
<dbReference type="Gene3D" id="2.170.140.10">
    <property type="entry name" value="Chitin binding domain"/>
    <property type="match status" value="1"/>
</dbReference>
<dbReference type="Proteomes" id="UP000186922">
    <property type="component" value="Unassembled WGS sequence"/>
</dbReference>
<reference evidence="4 5" key="1">
    <citation type="journal article" date="2016" name="Nat. Commun.">
        <title>Extremotolerant tardigrade genome and improved radiotolerance of human cultured cells by tardigrade-unique protein.</title>
        <authorList>
            <person name="Hashimoto T."/>
            <person name="Horikawa D.D."/>
            <person name="Saito Y."/>
            <person name="Kuwahara H."/>
            <person name="Kozuka-Hata H."/>
            <person name="Shin-I T."/>
            <person name="Minakuchi Y."/>
            <person name="Ohishi K."/>
            <person name="Motoyama A."/>
            <person name="Aizu T."/>
            <person name="Enomoto A."/>
            <person name="Kondo K."/>
            <person name="Tanaka S."/>
            <person name="Hara Y."/>
            <person name="Koshikawa S."/>
            <person name="Sagara H."/>
            <person name="Miura T."/>
            <person name="Yokobori S."/>
            <person name="Miyagawa K."/>
            <person name="Suzuki Y."/>
            <person name="Kubo T."/>
            <person name="Oyama M."/>
            <person name="Kohara Y."/>
            <person name="Fujiyama A."/>
            <person name="Arakawa K."/>
            <person name="Katayama T."/>
            <person name="Toyoda A."/>
            <person name="Kunieda T."/>
        </authorList>
    </citation>
    <scope>NUCLEOTIDE SEQUENCE [LARGE SCALE GENOMIC DNA]</scope>
    <source>
        <strain evidence="4 5">YOKOZUNA-1</strain>
    </source>
</reference>
<dbReference type="Pfam" id="PF01607">
    <property type="entry name" value="CBM_14"/>
    <property type="match status" value="1"/>
</dbReference>
<feature type="compositionally biased region" description="Polar residues" evidence="1">
    <location>
        <begin position="595"/>
        <end position="622"/>
    </location>
</feature>
<feature type="region of interest" description="Disordered" evidence="1">
    <location>
        <begin position="87"/>
        <end position="110"/>
    </location>
</feature>
<feature type="compositionally biased region" description="Low complexity" evidence="1">
    <location>
        <begin position="463"/>
        <end position="473"/>
    </location>
</feature>
<dbReference type="GO" id="GO:0005576">
    <property type="term" value="C:extracellular region"/>
    <property type="evidence" value="ECO:0007669"/>
    <property type="project" value="InterPro"/>
</dbReference>
<evidence type="ECO:0000313" key="4">
    <source>
        <dbReference type="EMBL" id="GAV02034.1"/>
    </source>
</evidence>
<dbReference type="SMART" id="SM00494">
    <property type="entry name" value="ChtBD2"/>
    <property type="match status" value="1"/>
</dbReference>
<organism evidence="4 5">
    <name type="scientific">Ramazzottius varieornatus</name>
    <name type="common">Water bear</name>
    <name type="synonym">Tardigrade</name>
    <dbReference type="NCBI Taxonomy" id="947166"/>
    <lineage>
        <taxon>Eukaryota</taxon>
        <taxon>Metazoa</taxon>
        <taxon>Ecdysozoa</taxon>
        <taxon>Tardigrada</taxon>
        <taxon>Eutardigrada</taxon>
        <taxon>Parachela</taxon>
        <taxon>Hypsibioidea</taxon>
        <taxon>Ramazzottiidae</taxon>
        <taxon>Ramazzottius</taxon>
    </lineage>
</organism>
<dbReference type="STRING" id="947166.A0A1D1VSU7"/>
<dbReference type="Pfam" id="PF01522">
    <property type="entry name" value="Polysacc_deac_1"/>
    <property type="match status" value="1"/>
</dbReference>
<feature type="region of interest" description="Disordered" evidence="1">
    <location>
        <begin position="696"/>
        <end position="746"/>
    </location>
</feature>
<feature type="region of interest" description="Disordered" evidence="1">
    <location>
        <begin position="443"/>
        <end position="649"/>
    </location>
</feature>
<feature type="compositionally biased region" description="Polar residues" evidence="1">
    <location>
        <begin position="509"/>
        <end position="518"/>
    </location>
</feature>
<dbReference type="PANTHER" id="PTHR45985:SF12">
    <property type="entry name" value="CHITIN DEACETYLASE-LIKE 5, ISOFORM B"/>
    <property type="match status" value="1"/>
</dbReference>
<dbReference type="CDD" id="cd10975">
    <property type="entry name" value="CE4_CDA_like_2"/>
    <property type="match status" value="1"/>
</dbReference>
<dbReference type="SUPFAM" id="SSF57625">
    <property type="entry name" value="Invertebrate chitin-binding proteins"/>
    <property type="match status" value="1"/>
</dbReference>
<dbReference type="Gene3D" id="3.20.20.370">
    <property type="entry name" value="Glycoside hydrolase/deacetylase"/>
    <property type="match status" value="1"/>
</dbReference>
<dbReference type="SUPFAM" id="SSF88713">
    <property type="entry name" value="Glycoside hydrolase/deacetylase"/>
    <property type="match status" value="1"/>
</dbReference>
<dbReference type="InterPro" id="IPR002509">
    <property type="entry name" value="NODB_dom"/>
</dbReference>